<dbReference type="PROSITE" id="PS50975">
    <property type="entry name" value="ATP_GRASP"/>
    <property type="match status" value="1"/>
</dbReference>
<dbReference type="GO" id="GO:0005524">
    <property type="term" value="F:ATP binding"/>
    <property type="evidence" value="ECO:0007669"/>
    <property type="project" value="UniProtKB-UniRule"/>
</dbReference>
<dbReference type="InterPro" id="IPR020559">
    <property type="entry name" value="PRibGlycinamide_synth_CS"/>
</dbReference>
<dbReference type="PROSITE" id="PS00184">
    <property type="entry name" value="GARS"/>
    <property type="match status" value="1"/>
</dbReference>
<keyword evidence="10 18" id="KW-0067">ATP-binding</keyword>
<dbReference type="InterPro" id="IPR000115">
    <property type="entry name" value="PRibGlycinamide_synth"/>
</dbReference>
<dbReference type="Gene3D" id="3.40.50.20">
    <property type="match status" value="1"/>
</dbReference>
<dbReference type="RefSeq" id="WP_096361685.1">
    <property type="nucleotide sequence ID" value="NZ_AP014879.1"/>
</dbReference>
<reference evidence="20 21" key="1">
    <citation type="submission" date="2015-05" db="EMBL/GenBank/DDBJ databases">
        <title>Complete genome sequence of a sulfur-oxidizing gammaproteobacterium strain HA5.</title>
        <authorList>
            <person name="Miura A."/>
            <person name="Kojima H."/>
            <person name="Fukui M."/>
        </authorList>
    </citation>
    <scope>NUCLEOTIDE SEQUENCE [LARGE SCALE GENOMIC DNA]</scope>
    <source>
        <strain evidence="20 21">HA5</strain>
    </source>
</reference>
<dbReference type="InterPro" id="IPR011054">
    <property type="entry name" value="Rudment_hybrid_motif"/>
</dbReference>
<accession>A0A1B4XJL8</accession>
<evidence type="ECO:0000313" key="21">
    <source>
        <dbReference type="Proteomes" id="UP000243180"/>
    </source>
</evidence>
<evidence type="ECO:0000313" key="20">
    <source>
        <dbReference type="EMBL" id="BAV34997.1"/>
    </source>
</evidence>
<dbReference type="InterPro" id="IPR016185">
    <property type="entry name" value="PreATP-grasp_dom_sf"/>
</dbReference>
<dbReference type="FunFam" id="3.30.1490.20:FF:000006">
    <property type="entry name" value="phosphoribosylamine--glycine ligase, chloroplastic-like"/>
    <property type="match status" value="1"/>
</dbReference>
<dbReference type="Gene3D" id="3.30.1490.20">
    <property type="entry name" value="ATP-grasp fold, A domain"/>
    <property type="match status" value="1"/>
</dbReference>
<dbReference type="GO" id="GO:0046872">
    <property type="term" value="F:metal ion binding"/>
    <property type="evidence" value="ECO:0007669"/>
    <property type="project" value="UniProtKB-KW"/>
</dbReference>
<evidence type="ECO:0000256" key="8">
    <source>
        <dbReference type="ARBA" id="ARBA00022741"/>
    </source>
</evidence>
<dbReference type="FunFam" id="3.40.50.20:FF:000006">
    <property type="entry name" value="Phosphoribosylamine--glycine ligase, chloroplastic"/>
    <property type="match status" value="1"/>
</dbReference>
<dbReference type="Pfam" id="PF02843">
    <property type="entry name" value="GARS_C"/>
    <property type="match status" value="1"/>
</dbReference>
<dbReference type="SMART" id="SM01210">
    <property type="entry name" value="GARS_C"/>
    <property type="match status" value="1"/>
</dbReference>
<dbReference type="InterPro" id="IPR020560">
    <property type="entry name" value="PRibGlycinamide_synth_C-dom"/>
</dbReference>
<gene>
    <name evidence="17" type="primary">purD</name>
    <name evidence="20" type="ORF">SCL_2720</name>
</gene>
<keyword evidence="8 18" id="KW-0547">Nucleotide-binding</keyword>
<keyword evidence="6 17" id="KW-0436">Ligase</keyword>
<dbReference type="Proteomes" id="UP000243180">
    <property type="component" value="Chromosome"/>
</dbReference>
<dbReference type="InParanoid" id="A0A1B4XJL8"/>
<evidence type="ECO:0000256" key="2">
    <source>
        <dbReference type="ARBA" id="ARBA00001946"/>
    </source>
</evidence>
<proteinExistence type="inferred from homology"/>
<dbReference type="Gene3D" id="3.90.600.10">
    <property type="entry name" value="Phosphoribosylglycinamide synthetase, C-terminal domain"/>
    <property type="match status" value="1"/>
</dbReference>
<evidence type="ECO:0000256" key="15">
    <source>
        <dbReference type="ARBA" id="ARBA00042864"/>
    </source>
</evidence>
<evidence type="ECO:0000256" key="7">
    <source>
        <dbReference type="ARBA" id="ARBA00022723"/>
    </source>
</evidence>
<evidence type="ECO:0000259" key="19">
    <source>
        <dbReference type="PROSITE" id="PS50975"/>
    </source>
</evidence>
<dbReference type="GO" id="GO:0009113">
    <property type="term" value="P:purine nucleobase biosynthetic process"/>
    <property type="evidence" value="ECO:0007669"/>
    <property type="project" value="InterPro"/>
</dbReference>
<evidence type="ECO:0000256" key="5">
    <source>
        <dbReference type="ARBA" id="ARBA00020605"/>
    </source>
</evidence>
<dbReference type="OrthoDB" id="9807240at2"/>
<keyword evidence="9 17" id="KW-0658">Purine biosynthesis</keyword>
<evidence type="ECO:0000256" key="3">
    <source>
        <dbReference type="ARBA" id="ARBA00005174"/>
    </source>
</evidence>
<comment type="pathway">
    <text evidence="3 17">Purine metabolism; IMP biosynthesis via de novo pathway; N(1)-(5-phospho-D-ribosyl)glycinamide from 5-phospho-alpha-D-ribose 1-diphosphate: step 2/2.</text>
</comment>
<keyword evidence="12" id="KW-0464">Manganese</keyword>
<dbReference type="SMART" id="SM01209">
    <property type="entry name" value="GARS_A"/>
    <property type="match status" value="1"/>
</dbReference>
<feature type="domain" description="ATP-grasp" evidence="19">
    <location>
        <begin position="111"/>
        <end position="318"/>
    </location>
</feature>
<evidence type="ECO:0000256" key="16">
    <source>
        <dbReference type="ARBA" id="ARBA00079592"/>
    </source>
</evidence>
<keyword evidence="7" id="KW-0479">Metal-binding</keyword>
<comment type="catalytic activity">
    <reaction evidence="17">
        <text>5-phospho-beta-D-ribosylamine + glycine + ATP = N(1)-(5-phospho-beta-D-ribosyl)glycinamide + ADP + phosphate + H(+)</text>
        <dbReference type="Rhea" id="RHEA:17453"/>
        <dbReference type="ChEBI" id="CHEBI:15378"/>
        <dbReference type="ChEBI" id="CHEBI:30616"/>
        <dbReference type="ChEBI" id="CHEBI:43474"/>
        <dbReference type="ChEBI" id="CHEBI:57305"/>
        <dbReference type="ChEBI" id="CHEBI:58681"/>
        <dbReference type="ChEBI" id="CHEBI:143788"/>
        <dbReference type="ChEBI" id="CHEBI:456216"/>
        <dbReference type="EC" id="6.3.4.13"/>
    </reaction>
</comment>
<dbReference type="InterPro" id="IPR037123">
    <property type="entry name" value="PRibGlycinamide_synth_C_sf"/>
</dbReference>
<comment type="cofactor">
    <cofactor evidence="2">
        <name>Mg(2+)</name>
        <dbReference type="ChEBI" id="CHEBI:18420"/>
    </cofactor>
</comment>
<evidence type="ECO:0000256" key="14">
    <source>
        <dbReference type="ARBA" id="ARBA00042242"/>
    </source>
</evidence>
<name>A0A1B4XJL8_9GAMM</name>
<dbReference type="PANTHER" id="PTHR43472:SF1">
    <property type="entry name" value="PHOSPHORIBOSYLAMINE--GLYCINE LIGASE, CHLOROPLASTIC"/>
    <property type="match status" value="1"/>
</dbReference>
<keyword evidence="21" id="KW-1185">Reference proteome</keyword>
<dbReference type="InterPro" id="IPR020562">
    <property type="entry name" value="PRibGlycinamide_synth_N"/>
</dbReference>
<evidence type="ECO:0000256" key="11">
    <source>
        <dbReference type="ARBA" id="ARBA00022842"/>
    </source>
</evidence>
<comment type="cofactor">
    <cofactor evidence="1">
        <name>Mn(2+)</name>
        <dbReference type="ChEBI" id="CHEBI:29035"/>
    </cofactor>
</comment>
<dbReference type="FunFam" id="3.30.470.20:FF:000031">
    <property type="entry name" value="Phosphoribosylamine--glycine ligase"/>
    <property type="match status" value="1"/>
</dbReference>
<dbReference type="Pfam" id="PF02844">
    <property type="entry name" value="GARS_N"/>
    <property type="match status" value="1"/>
</dbReference>
<dbReference type="EC" id="6.3.4.13" evidence="4 17"/>
<dbReference type="FunFam" id="3.90.600.10:FF:000001">
    <property type="entry name" value="Trifunctional purine biosynthetic protein adenosine-3"/>
    <property type="match status" value="1"/>
</dbReference>
<dbReference type="KEGG" id="slim:SCL_2720"/>
<evidence type="ECO:0000256" key="6">
    <source>
        <dbReference type="ARBA" id="ARBA00022598"/>
    </source>
</evidence>
<dbReference type="InterPro" id="IPR020561">
    <property type="entry name" value="PRibGlycinamid_synth_ATP-grasp"/>
</dbReference>
<evidence type="ECO:0000256" key="9">
    <source>
        <dbReference type="ARBA" id="ARBA00022755"/>
    </source>
</evidence>
<keyword evidence="11" id="KW-0460">Magnesium</keyword>
<evidence type="ECO:0000256" key="12">
    <source>
        <dbReference type="ARBA" id="ARBA00023211"/>
    </source>
</evidence>
<dbReference type="Gene3D" id="3.30.470.20">
    <property type="entry name" value="ATP-grasp fold, B domain"/>
    <property type="match status" value="1"/>
</dbReference>
<evidence type="ECO:0000256" key="18">
    <source>
        <dbReference type="PROSITE-ProRule" id="PRU00409"/>
    </source>
</evidence>
<dbReference type="InterPro" id="IPR011761">
    <property type="entry name" value="ATP-grasp"/>
</dbReference>
<dbReference type="PANTHER" id="PTHR43472">
    <property type="entry name" value="PHOSPHORIBOSYLAMINE--GLYCINE LIGASE"/>
    <property type="match status" value="1"/>
</dbReference>
<dbReference type="SUPFAM" id="SSF52440">
    <property type="entry name" value="PreATP-grasp domain"/>
    <property type="match status" value="1"/>
</dbReference>
<evidence type="ECO:0000256" key="1">
    <source>
        <dbReference type="ARBA" id="ARBA00001936"/>
    </source>
</evidence>
<protein>
    <recommendedName>
        <fullName evidence="5 17">Phosphoribosylamine--glycine ligase</fullName>
        <ecNumber evidence="4 17">6.3.4.13</ecNumber>
    </recommendedName>
    <alternativeName>
        <fullName evidence="16 17">GARS</fullName>
    </alternativeName>
    <alternativeName>
        <fullName evidence="14 17">Glycinamide ribonucleotide synthetase</fullName>
    </alternativeName>
    <alternativeName>
        <fullName evidence="15 17">Phosphoribosylglycinamide synthetase</fullName>
    </alternativeName>
</protein>
<dbReference type="GO" id="GO:0004637">
    <property type="term" value="F:phosphoribosylamine-glycine ligase activity"/>
    <property type="evidence" value="ECO:0007669"/>
    <property type="project" value="UniProtKB-UniRule"/>
</dbReference>
<dbReference type="UniPathway" id="UPA00074">
    <property type="reaction ID" value="UER00125"/>
</dbReference>
<dbReference type="SUPFAM" id="SSF51246">
    <property type="entry name" value="Rudiment single hybrid motif"/>
    <property type="match status" value="1"/>
</dbReference>
<dbReference type="NCBIfam" id="TIGR00877">
    <property type="entry name" value="purD"/>
    <property type="match status" value="1"/>
</dbReference>
<evidence type="ECO:0000256" key="4">
    <source>
        <dbReference type="ARBA" id="ARBA00013255"/>
    </source>
</evidence>
<dbReference type="SUPFAM" id="SSF56059">
    <property type="entry name" value="Glutathione synthetase ATP-binding domain-like"/>
    <property type="match status" value="1"/>
</dbReference>
<comment type="similarity">
    <text evidence="13 17">Belongs to the GARS family.</text>
</comment>
<dbReference type="GO" id="GO:0006189">
    <property type="term" value="P:'de novo' IMP biosynthetic process"/>
    <property type="evidence" value="ECO:0007669"/>
    <property type="project" value="UniProtKB-UniRule"/>
</dbReference>
<sequence length="431" mass="45589">MARRVLIIGGGGREHALAWKIAQSPKVEKVCVAPGNAGTAREPKCENVAIAAEDVDGLLRFAQQNRIDLTVVGPEAPLVLGVVDKFRAAGLHIFGPTRDAAQLEGSKAFTKDFLARHQIPTAAYGNFTDVAAAEAYIKKIGAPIVVKADGLAAGKGVIIAQNTDEASAAVRDMLAGNAFGEAGHRVVVEEFLTGEEASFIVMVDGEHILPLATSQDHKRVGDGDTGPNTGGMGAYSPAPVVTPAMHARIMREVIEPTVRGMKAEGHPYTGFLYAGVMIGPDGAPKVLEFNCRFGDPETQPVMMRLKSDFIELIEAAIDGKLDTVQAQWDSRAALGVVMAAGSYPGTYKKGDAISGLPVSDASDAKVFHAGTALKDGAVVTSGGRVLCVTALGESVSGAQKRAYELVNKIRWSKAQYRRDIGYRAIARERTR</sequence>
<evidence type="ECO:0000256" key="17">
    <source>
        <dbReference type="HAMAP-Rule" id="MF_00138"/>
    </source>
</evidence>
<evidence type="ECO:0000256" key="10">
    <source>
        <dbReference type="ARBA" id="ARBA00022840"/>
    </source>
</evidence>
<dbReference type="FunCoup" id="A0A1B4XJL8">
    <property type="interactions" value="361"/>
</dbReference>
<dbReference type="Pfam" id="PF01071">
    <property type="entry name" value="GARS_A"/>
    <property type="match status" value="1"/>
</dbReference>
<dbReference type="AlphaFoldDB" id="A0A1B4XJL8"/>
<evidence type="ECO:0000256" key="13">
    <source>
        <dbReference type="ARBA" id="ARBA00038345"/>
    </source>
</evidence>
<dbReference type="InterPro" id="IPR013815">
    <property type="entry name" value="ATP_grasp_subdomain_1"/>
</dbReference>
<dbReference type="EMBL" id="AP014879">
    <property type="protein sequence ID" value="BAV34997.1"/>
    <property type="molecule type" value="Genomic_DNA"/>
</dbReference>
<dbReference type="HAMAP" id="MF_00138">
    <property type="entry name" value="GARS"/>
    <property type="match status" value="1"/>
</dbReference>
<organism evidence="20 21">
    <name type="scientific">Sulfuricaulis limicola</name>
    <dbReference type="NCBI Taxonomy" id="1620215"/>
    <lineage>
        <taxon>Bacteria</taxon>
        <taxon>Pseudomonadati</taxon>
        <taxon>Pseudomonadota</taxon>
        <taxon>Gammaproteobacteria</taxon>
        <taxon>Acidiferrobacterales</taxon>
        <taxon>Acidiferrobacteraceae</taxon>
        <taxon>Sulfuricaulis</taxon>
    </lineage>
</organism>